<accession>A0A5C5X950</accession>
<reference evidence="2 3" key="1">
    <citation type="submission" date="2019-02" db="EMBL/GenBank/DDBJ databases">
        <title>Deep-cultivation of Planctomycetes and their phenomic and genomic characterization uncovers novel biology.</title>
        <authorList>
            <person name="Wiegand S."/>
            <person name="Jogler M."/>
            <person name="Boedeker C."/>
            <person name="Pinto D."/>
            <person name="Vollmers J."/>
            <person name="Rivas-Marin E."/>
            <person name="Kohn T."/>
            <person name="Peeters S.H."/>
            <person name="Heuer A."/>
            <person name="Rast P."/>
            <person name="Oberbeckmann S."/>
            <person name="Bunk B."/>
            <person name="Jeske O."/>
            <person name="Meyerdierks A."/>
            <person name="Storesund J.E."/>
            <person name="Kallscheuer N."/>
            <person name="Luecker S."/>
            <person name="Lage O.M."/>
            <person name="Pohl T."/>
            <person name="Merkel B.J."/>
            <person name="Hornburger P."/>
            <person name="Mueller R.-W."/>
            <person name="Bruemmer F."/>
            <person name="Labrenz M."/>
            <person name="Spormann A.M."/>
            <person name="Op Den Camp H."/>
            <person name="Overmann J."/>
            <person name="Amann R."/>
            <person name="Jetten M.S.M."/>
            <person name="Mascher T."/>
            <person name="Medema M.H."/>
            <person name="Devos D.P."/>
            <person name="Kaster A.-K."/>
            <person name="Ovreas L."/>
            <person name="Rohde M."/>
            <person name="Galperin M.Y."/>
            <person name="Jogler C."/>
        </authorList>
    </citation>
    <scope>NUCLEOTIDE SEQUENCE [LARGE SCALE GENOMIC DNA]</scope>
    <source>
        <strain evidence="2 3">KOR42</strain>
    </source>
</reference>
<evidence type="ECO:0000313" key="2">
    <source>
        <dbReference type="EMBL" id="TWT58833.1"/>
    </source>
</evidence>
<dbReference type="EMBL" id="SIHI01000001">
    <property type="protein sequence ID" value="TWT58833.1"/>
    <property type="molecule type" value="Genomic_DNA"/>
</dbReference>
<evidence type="ECO:0000259" key="1">
    <source>
        <dbReference type="Pfam" id="PF13340"/>
    </source>
</evidence>
<proteinExistence type="predicted"/>
<protein>
    <recommendedName>
        <fullName evidence="1">Insertion element IS402-like domain-containing protein</fullName>
    </recommendedName>
</protein>
<keyword evidence="3" id="KW-1185">Reference proteome</keyword>
<dbReference type="Pfam" id="PF13340">
    <property type="entry name" value="DUF4096"/>
    <property type="match status" value="1"/>
</dbReference>
<evidence type="ECO:0000313" key="3">
    <source>
        <dbReference type="Proteomes" id="UP000317243"/>
    </source>
</evidence>
<gene>
    <name evidence="2" type="ORF">KOR42_22190</name>
</gene>
<dbReference type="Proteomes" id="UP000317243">
    <property type="component" value="Unassembled WGS sequence"/>
</dbReference>
<comment type="caution">
    <text evidence="2">The sequence shown here is derived from an EMBL/GenBank/DDBJ whole genome shotgun (WGS) entry which is preliminary data.</text>
</comment>
<feature type="domain" description="Insertion element IS402-like" evidence="1">
    <location>
        <begin position="13"/>
        <end position="64"/>
    </location>
</feature>
<name>A0A5C5X950_9PLAN</name>
<dbReference type="RefSeq" id="WP_197441047.1">
    <property type="nucleotide sequence ID" value="NZ_SIHI01000001.1"/>
</dbReference>
<dbReference type="PANTHER" id="PTHR30007">
    <property type="entry name" value="PHP DOMAIN PROTEIN"/>
    <property type="match status" value="1"/>
</dbReference>
<organism evidence="2 3">
    <name type="scientific">Thalassoglobus neptunius</name>
    <dbReference type="NCBI Taxonomy" id="1938619"/>
    <lineage>
        <taxon>Bacteria</taxon>
        <taxon>Pseudomonadati</taxon>
        <taxon>Planctomycetota</taxon>
        <taxon>Planctomycetia</taxon>
        <taxon>Planctomycetales</taxon>
        <taxon>Planctomycetaceae</taxon>
        <taxon>Thalassoglobus</taxon>
    </lineage>
</organism>
<dbReference type="InterPro" id="IPR025161">
    <property type="entry name" value="IS402-like_dom"/>
</dbReference>
<dbReference type="PANTHER" id="PTHR30007:SF0">
    <property type="entry name" value="TRANSPOSASE"/>
    <property type="match status" value="1"/>
</dbReference>
<sequence length="186" mass="21702">MSEAIRKAYPSDLTDLQWEMVEMILPKPRRSKKGGRPQTVDVREVINTILYQCRSGCQWDMLPLRMRIRLDILASNPKRQLCHFQQHIRSWGITHHQILAHSHLRLQRCFQQCRDHSERTIAGRSSLNPENSCTQRHTYSDKMKQQSDTGVRSWKSREQLLGFVSTPELFGSGDQLDGSHEFVETT</sequence>
<dbReference type="AlphaFoldDB" id="A0A5C5X950"/>